<dbReference type="RefSeq" id="WP_057756113.1">
    <property type="nucleotide sequence ID" value="NZ_JQBP01000006.1"/>
</dbReference>
<dbReference type="EMBL" id="JQBP01000006">
    <property type="protein sequence ID" value="KRN74748.1"/>
    <property type="molecule type" value="Genomic_DNA"/>
</dbReference>
<protein>
    <submittedName>
        <fullName evidence="1">Uncharacterized protein</fullName>
    </submittedName>
</protein>
<evidence type="ECO:0000313" key="1">
    <source>
        <dbReference type="EMBL" id="KRN74748.1"/>
    </source>
</evidence>
<comment type="caution">
    <text evidence="1">The sequence shown here is derived from an EMBL/GenBank/DDBJ whole genome shotgun (WGS) entry which is preliminary data.</text>
</comment>
<keyword evidence="2" id="KW-1185">Reference proteome</keyword>
<sequence length="328" mass="37985">MTDRIQGHLTAYSDLLKADIAAINKSIAAVDELIHNNDPHVVHQVLQTLTSYHLDTKWAIVPRQYQWKDWYLLAMHRFLNFAGVKNYTILTPEDREELTMVFEQLQAPGVFQFVENQTSAGGVYFVEMGTQEKLFYWSLERKELFLNSHALTSLLVSNYRAKDTADNIRTVADVLRDFGRYMETTFNYQVDYNVLETADNYQYNLVQTEMPAGMLDRLFVLSAESNYFLQAVENGAAMLLDHNVEIQIFFDENPRAIGGQEWHFKVLDGHDAYSWMDVLLDYDFIGTWYLKERRTIEVASQSGIFEDGLRPMPMTKVQVEVLQPSEEG</sequence>
<dbReference type="PATRIC" id="fig|1616.3.peg.1189"/>
<reference evidence="1 2" key="1">
    <citation type="journal article" date="2015" name="Genome Announc.">
        <title>Expanding the biotechnology potential of lactobacilli through comparative genomics of 213 strains and associated genera.</title>
        <authorList>
            <person name="Sun Z."/>
            <person name="Harris H.M."/>
            <person name="McCann A."/>
            <person name="Guo C."/>
            <person name="Argimon S."/>
            <person name="Zhang W."/>
            <person name="Yang X."/>
            <person name="Jeffery I.B."/>
            <person name="Cooney J.C."/>
            <person name="Kagawa T.F."/>
            <person name="Liu W."/>
            <person name="Song Y."/>
            <person name="Salvetti E."/>
            <person name="Wrobel A."/>
            <person name="Rasinkangas P."/>
            <person name="Parkhill J."/>
            <person name="Rea M.C."/>
            <person name="O'Sullivan O."/>
            <person name="Ritari J."/>
            <person name="Douillard F.P."/>
            <person name="Paul Ross R."/>
            <person name="Yang R."/>
            <person name="Briner A.E."/>
            <person name="Felis G.E."/>
            <person name="de Vos W.M."/>
            <person name="Barrangou R."/>
            <person name="Klaenhammer T.R."/>
            <person name="Caufield P.W."/>
            <person name="Cui Y."/>
            <person name="Zhang H."/>
            <person name="O'Toole P.W."/>
        </authorList>
    </citation>
    <scope>NUCLEOTIDE SEQUENCE [LARGE SCALE GENOMIC DNA]</scope>
    <source>
        <strain evidence="1 2">DSM 20593</strain>
    </source>
</reference>
<name>A0A0R2JJ63_9LACO</name>
<dbReference type="STRING" id="1616.IV73_GL001156"/>
<dbReference type="OrthoDB" id="2248799at2"/>
<gene>
    <name evidence="1" type="ORF">IV73_GL001156</name>
</gene>
<organism evidence="1 2">
    <name type="scientific">Weissella kandleri</name>
    <dbReference type="NCBI Taxonomy" id="1616"/>
    <lineage>
        <taxon>Bacteria</taxon>
        <taxon>Bacillati</taxon>
        <taxon>Bacillota</taxon>
        <taxon>Bacilli</taxon>
        <taxon>Lactobacillales</taxon>
        <taxon>Lactobacillaceae</taxon>
        <taxon>Weissella</taxon>
    </lineage>
</organism>
<accession>A0A0R2JJ63</accession>
<evidence type="ECO:0000313" key="2">
    <source>
        <dbReference type="Proteomes" id="UP000051655"/>
    </source>
</evidence>
<dbReference type="Proteomes" id="UP000051655">
    <property type="component" value="Unassembled WGS sequence"/>
</dbReference>
<dbReference type="AlphaFoldDB" id="A0A0R2JJ63"/>
<proteinExistence type="predicted"/>